<dbReference type="AlphaFoldDB" id="A0A6B1DM44"/>
<dbReference type="PANTHER" id="PTHR48109">
    <property type="entry name" value="DIHYDROOROTATE DEHYDROGENASE (QUINONE), MITOCHONDRIAL-RELATED"/>
    <property type="match status" value="1"/>
</dbReference>
<dbReference type="PANTHER" id="PTHR48109:SF4">
    <property type="entry name" value="DIHYDROOROTATE DEHYDROGENASE (QUINONE), MITOCHONDRIAL"/>
    <property type="match status" value="1"/>
</dbReference>
<evidence type="ECO:0000256" key="3">
    <source>
        <dbReference type="ARBA" id="ARBA00022630"/>
    </source>
</evidence>
<evidence type="ECO:0000256" key="1">
    <source>
        <dbReference type="ARBA" id="ARBA00001917"/>
    </source>
</evidence>
<protein>
    <recommendedName>
        <fullName evidence="7">Dihydroorotate dehydrogenase catalytic domain-containing protein</fullName>
    </recommendedName>
</protein>
<comment type="pathway">
    <text evidence="2">Pyrimidine metabolism; UMP biosynthesis via de novo pathway.</text>
</comment>
<accession>A0A6B1DM44</accession>
<keyword evidence="5" id="KW-0665">Pyrimidine biosynthesis</keyword>
<evidence type="ECO:0000256" key="5">
    <source>
        <dbReference type="ARBA" id="ARBA00022975"/>
    </source>
</evidence>
<dbReference type="Pfam" id="PF01180">
    <property type="entry name" value="DHO_dh"/>
    <property type="match status" value="1"/>
</dbReference>
<evidence type="ECO:0000256" key="2">
    <source>
        <dbReference type="ARBA" id="ARBA00004725"/>
    </source>
</evidence>
<dbReference type="InterPro" id="IPR013785">
    <property type="entry name" value="Aldolase_TIM"/>
</dbReference>
<dbReference type="GO" id="GO:0005737">
    <property type="term" value="C:cytoplasm"/>
    <property type="evidence" value="ECO:0007669"/>
    <property type="project" value="InterPro"/>
</dbReference>
<name>A0A6B1DM44_9CHLR</name>
<evidence type="ECO:0000256" key="4">
    <source>
        <dbReference type="ARBA" id="ARBA00022643"/>
    </source>
</evidence>
<proteinExistence type="predicted"/>
<dbReference type="GO" id="GO:0006207">
    <property type="term" value="P:'de novo' pyrimidine nucleobase biosynthetic process"/>
    <property type="evidence" value="ECO:0007669"/>
    <property type="project" value="TreeGrafter"/>
</dbReference>
<dbReference type="Gene3D" id="3.20.20.70">
    <property type="entry name" value="Aldolase class I"/>
    <property type="match status" value="1"/>
</dbReference>
<dbReference type="SUPFAM" id="SSF51395">
    <property type="entry name" value="FMN-linked oxidoreductases"/>
    <property type="match status" value="1"/>
</dbReference>
<reference evidence="8" key="1">
    <citation type="submission" date="2019-09" db="EMBL/GenBank/DDBJ databases">
        <title>Characterisation of the sponge microbiome using genome-centric metagenomics.</title>
        <authorList>
            <person name="Engelberts J.P."/>
            <person name="Robbins S.J."/>
            <person name="De Goeij J.M."/>
            <person name="Aranda M."/>
            <person name="Bell S.C."/>
            <person name="Webster N.S."/>
        </authorList>
    </citation>
    <scope>NUCLEOTIDE SEQUENCE</scope>
    <source>
        <strain evidence="8">SB0662_bin_9</strain>
    </source>
</reference>
<keyword evidence="6" id="KW-0560">Oxidoreductase</keyword>
<sequence>MDMKFASDTLDFLRSLFLLKYRLGWQLALYLVRAVDAATGHQVVNDFMERWDTGRLVQQGLRLCRTMAQPPNPAIAGGAQLTHPHILAAGWVKGTGYDNEVQALAAVVQGRNLIPGWRSLPSLVGPVEFGSYTRWPRHGNRGETMWRMPGRSLGNRVGLRNVGVRAAASFLSMHQEELPRCWGINLAPTPGVEDPQKLFEEMQQSLAYLVDAALKPSWVTINISCPTTNADMDSVQSEAQVRALLMAARQGLPRDVPLWIKVGPGLHASRYAMLVALCGEFRVRAVVATNTRQELDGDGRSWGASGETLARDSLDTVVKLTVLKQMLNVPVDIIACGGILQGHDLRQLRRFGIVVWQYFAALVYRGPFAGGLVSREAQRQS</sequence>
<dbReference type="EMBL" id="VXPY01000008">
    <property type="protein sequence ID" value="MYD88869.1"/>
    <property type="molecule type" value="Genomic_DNA"/>
</dbReference>
<dbReference type="InterPro" id="IPR050074">
    <property type="entry name" value="DHO_dehydrogenase"/>
</dbReference>
<keyword evidence="3" id="KW-0285">Flavoprotein</keyword>
<organism evidence="8">
    <name type="scientific">Caldilineaceae bacterium SB0662_bin_9</name>
    <dbReference type="NCBI Taxonomy" id="2605258"/>
    <lineage>
        <taxon>Bacteria</taxon>
        <taxon>Bacillati</taxon>
        <taxon>Chloroflexota</taxon>
        <taxon>Caldilineae</taxon>
        <taxon>Caldilineales</taxon>
        <taxon>Caldilineaceae</taxon>
    </lineage>
</organism>
<dbReference type="InterPro" id="IPR005720">
    <property type="entry name" value="Dihydroorotate_DH_cat"/>
</dbReference>
<evidence type="ECO:0000256" key="6">
    <source>
        <dbReference type="ARBA" id="ARBA00023002"/>
    </source>
</evidence>
<comment type="caution">
    <text evidence="8">The sequence shown here is derived from an EMBL/GenBank/DDBJ whole genome shotgun (WGS) entry which is preliminary data.</text>
</comment>
<evidence type="ECO:0000313" key="8">
    <source>
        <dbReference type="EMBL" id="MYD88869.1"/>
    </source>
</evidence>
<feature type="domain" description="Dihydroorotate dehydrogenase catalytic" evidence="7">
    <location>
        <begin position="124"/>
        <end position="373"/>
    </location>
</feature>
<comment type="cofactor">
    <cofactor evidence="1">
        <name>FMN</name>
        <dbReference type="ChEBI" id="CHEBI:58210"/>
    </cofactor>
</comment>
<dbReference type="GO" id="GO:0004152">
    <property type="term" value="F:dihydroorotate dehydrogenase activity"/>
    <property type="evidence" value="ECO:0007669"/>
    <property type="project" value="TreeGrafter"/>
</dbReference>
<gene>
    <name evidence="8" type="ORF">F4Y08_00815</name>
</gene>
<evidence type="ECO:0000259" key="7">
    <source>
        <dbReference type="Pfam" id="PF01180"/>
    </source>
</evidence>
<keyword evidence="4" id="KW-0288">FMN</keyword>
<dbReference type="GO" id="GO:0009220">
    <property type="term" value="P:pyrimidine ribonucleotide biosynthetic process"/>
    <property type="evidence" value="ECO:0007669"/>
    <property type="project" value="TreeGrafter"/>
</dbReference>